<keyword evidence="3" id="KW-1185">Reference proteome</keyword>
<dbReference type="AlphaFoldDB" id="A0A1V9XHJ4"/>
<feature type="region of interest" description="Disordered" evidence="1">
    <location>
        <begin position="18"/>
        <end position="54"/>
    </location>
</feature>
<gene>
    <name evidence="2" type="ORF">BIW11_10019</name>
</gene>
<accession>A0A1V9XHJ4</accession>
<name>A0A1V9XHJ4_9ACAR</name>
<proteinExistence type="predicted"/>
<evidence type="ECO:0000313" key="2">
    <source>
        <dbReference type="EMBL" id="OQR73000.1"/>
    </source>
</evidence>
<sequence>MAEWTEIFARPNVGDACCEASSTSANNSSRYSAFTQLRRGTRGQSPREPDIDMG</sequence>
<feature type="compositionally biased region" description="Low complexity" evidence="1">
    <location>
        <begin position="20"/>
        <end position="33"/>
    </location>
</feature>
<feature type="compositionally biased region" description="Basic and acidic residues" evidence="1">
    <location>
        <begin position="45"/>
        <end position="54"/>
    </location>
</feature>
<organism evidence="2 3">
    <name type="scientific">Tropilaelaps mercedesae</name>
    <dbReference type="NCBI Taxonomy" id="418985"/>
    <lineage>
        <taxon>Eukaryota</taxon>
        <taxon>Metazoa</taxon>
        <taxon>Ecdysozoa</taxon>
        <taxon>Arthropoda</taxon>
        <taxon>Chelicerata</taxon>
        <taxon>Arachnida</taxon>
        <taxon>Acari</taxon>
        <taxon>Parasitiformes</taxon>
        <taxon>Mesostigmata</taxon>
        <taxon>Gamasina</taxon>
        <taxon>Dermanyssoidea</taxon>
        <taxon>Laelapidae</taxon>
        <taxon>Tropilaelaps</taxon>
    </lineage>
</organism>
<comment type="caution">
    <text evidence="2">The sequence shown here is derived from an EMBL/GenBank/DDBJ whole genome shotgun (WGS) entry which is preliminary data.</text>
</comment>
<reference evidence="2 3" key="1">
    <citation type="journal article" date="2017" name="Gigascience">
        <title>Draft genome of the honey bee ectoparasitic mite, Tropilaelaps mercedesae, is shaped by the parasitic life history.</title>
        <authorList>
            <person name="Dong X."/>
            <person name="Armstrong S.D."/>
            <person name="Xia D."/>
            <person name="Makepeace B.L."/>
            <person name="Darby A.C."/>
            <person name="Kadowaki T."/>
        </authorList>
    </citation>
    <scope>NUCLEOTIDE SEQUENCE [LARGE SCALE GENOMIC DNA]</scope>
    <source>
        <strain evidence="2">Wuxi-XJTLU</strain>
    </source>
</reference>
<dbReference type="InParanoid" id="A0A1V9XHJ4"/>
<evidence type="ECO:0000256" key="1">
    <source>
        <dbReference type="SAM" id="MobiDB-lite"/>
    </source>
</evidence>
<dbReference type="Proteomes" id="UP000192247">
    <property type="component" value="Unassembled WGS sequence"/>
</dbReference>
<evidence type="ECO:0000313" key="3">
    <source>
        <dbReference type="Proteomes" id="UP000192247"/>
    </source>
</evidence>
<protein>
    <submittedName>
        <fullName evidence="2">Uncharacterized protein</fullName>
    </submittedName>
</protein>
<dbReference type="EMBL" id="MNPL01010672">
    <property type="protein sequence ID" value="OQR73000.1"/>
    <property type="molecule type" value="Genomic_DNA"/>
</dbReference>